<dbReference type="Proteomes" id="UP001315686">
    <property type="component" value="Unassembled WGS sequence"/>
</dbReference>
<feature type="transmembrane region" description="Helical" evidence="8">
    <location>
        <begin position="120"/>
        <end position="142"/>
    </location>
</feature>
<dbReference type="SUPFAM" id="SSF161098">
    <property type="entry name" value="MetI-like"/>
    <property type="match status" value="2"/>
</dbReference>
<evidence type="ECO:0000256" key="7">
    <source>
        <dbReference type="ARBA" id="ARBA00023136"/>
    </source>
</evidence>
<evidence type="ECO:0000256" key="4">
    <source>
        <dbReference type="ARBA" id="ARBA00022519"/>
    </source>
</evidence>
<comment type="caution">
    <text evidence="10">The sequence shown here is derived from an EMBL/GenBank/DDBJ whole genome shotgun (WGS) entry which is preliminary data.</text>
</comment>
<feature type="domain" description="ABC transmembrane type-1" evidence="9">
    <location>
        <begin position="84"/>
        <end position="295"/>
    </location>
</feature>
<keyword evidence="11" id="KW-1185">Reference proteome</keyword>
<comment type="similarity">
    <text evidence="8">Belongs to the binding-protein-dependent transport system permease family.</text>
</comment>
<dbReference type="PANTHER" id="PTHR43357">
    <property type="entry name" value="INNER MEMBRANE ABC TRANSPORTER PERMEASE PROTEIN YDCV"/>
    <property type="match status" value="1"/>
</dbReference>
<dbReference type="InterPro" id="IPR000515">
    <property type="entry name" value="MetI-like"/>
</dbReference>
<protein>
    <submittedName>
        <fullName evidence="10">Iron ABC transporter permease</fullName>
    </submittedName>
</protein>
<evidence type="ECO:0000256" key="8">
    <source>
        <dbReference type="RuleBase" id="RU363032"/>
    </source>
</evidence>
<feature type="transmembrane region" description="Helical" evidence="8">
    <location>
        <begin position="455"/>
        <end position="474"/>
    </location>
</feature>
<evidence type="ECO:0000256" key="2">
    <source>
        <dbReference type="ARBA" id="ARBA00022448"/>
    </source>
</evidence>
<dbReference type="InterPro" id="IPR035906">
    <property type="entry name" value="MetI-like_sf"/>
</dbReference>
<evidence type="ECO:0000259" key="9">
    <source>
        <dbReference type="PROSITE" id="PS50928"/>
    </source>
</evidence>
<feature type="transmembrane region" description="Helical" evidence="8">
    <location>
        <begin position="388"/>
        <end position="410"/>
    </location>
</feature>
<keyword evidence="7 8" id="KW-0472">Membrane</keyword>
<dbReference type="EMBL" id="JADQAZ010000001">
    <property type="protein sequence ID" value="MBT0956630.1"/>
    <property type="molecule type" value="Genomic_DNA"/>
</dbReference>
<feature type="transmembrane region" description="Helical" evidence="8">
    <location>
        <begin position="556"/>
        <end position="577"/>
    </location>
</feature>
<feature type="transmembrane region" description="Helical" evidence="8">
    <location>
        <begin position="88"/>
        <end position="108"/>
    </location>
</feature>
<dbReference type="PANTHER" id="PTHR43357:SF4">
    <property type="entry name" value="INNER MEMBRANE ABC TRANSPORTER PERMEASE PROTEIN YDCV"/>
    <property type="match status" value="1"/>
</dbReference>
<keyword evidence="2 8" id="KW-0813">Transport</keyword>
<dbReference type="Gene3D" id="1.10.3720.10">
    <property type="entry name" value="MetI-like"/>
    <property type="match status" value="2"/>
</dbReference>
<evidence type="ECO:0000313" key="11">
    <source>
        <dbReference type="Proteomes" id="UP001315686"/>
    </source>
</evidence>
<keyword evidence="5 8" id="KW-0812">Transmembrane</keyword>
<dbReference type="CDD" id="cd06261">
    <property type="entry name" value="TM_PBP2"/>
    <property type="match status" value="2"/>
</dbReference>
<gene>
    <name evidence="10" type="ORF">IV417_04480</name>
</gene>
<dbReference type="GO" id="GO:0005886">
    <property type="term" value="C:plasma membrane"/>
    <property type="evidence" value="ECO:0007669"/>
    <property type="project" value="UniProtKB-SubCell"/>
</dbReference>
<comment type="subcellular location">
    <subcellularLocation>
        <location evidence="1">Cell inner membrane</location>
        <topology evidence="1">Multi-pass membrane protein</topology>
    </subcellularLocation>
    <subcellularLocation>
        <location evidence="8">Cell membrane</location>
        <topology evidence="8">Multi-pass membrane protein</topology>
    </subcellularLocation>
</comment>
<feature type="transmembrane region" description="Helical" evidence="8">
    <location>
        <begin position="277"/>
        <end position="296"/>
    </location>
</feature>
<name>A0AAP2CN41_9RHOB</name>
<feature type="transmembrane region" description="Helical" evidence="8">
    <location>
        <begin position="422"/>
        <end position="443"/>
    </location>
</feature>
<proteinExistence type="inferred from homology"/>
<feature type="domain" description="ABC transmembrane type-1" evidence="9">
    <location>
        <begin position="384"/>
        <end position="579"/>
    </location>
</feature>
<evidence type="ECO:0000313" key="10">
    <source>
        <dbReference type="EMBL" id="MBT0956630.1"/>
    </source>
</evidence>
<sequence>MNNSASVSATDMDGKRPHNLRNIAAKFFPWAVLLLVFALVAAPIFSLVVGAFSQSRLPNEFSLDNMGLGNFHAVWVEQRIDLVLWNTAVYVIGATVFGISTAAVLAWLVERSDMPGKMWIYAGVPLGIAVPGILHAISWVLLLSPRSGFVNRGWMHMTGAEGPLFDIYTMTGLIFAEGLRLVPVAFLMLVPLMRSMDPSLEEAAAVSGASPMRTTRRVTLALLLPGVLAISIFQAITALENFEIPGILGMPVNLHVFSTRVFNLIENIGAIPAFGQANAAAVFYLAIALVVSFFYLRLVRHSERYTIITGKGYTPRAVRLGAWRYPAIGAAALFLFVSIVLPFLVLLYVSLVGYLRQPSIEAFQTFSFKHYATVFNQPRVGRVMWNTISLTLMSATTVTALSFVIAYIVVRTRFKARYTLDVMSFMPHSIPGIVLGLALFWLLVQFDSLTGASTFGSLGSLVVGFTILFLAYAVRAMSVAMIQVHPDLEDAAKLCGAPPWRVAIRIFAPLLMPTLVGIWIYVAMLSVRFISLPLILSQGGNNEVLGVMIWSLWNNGNINSVGAIGIMLMSAMFALALTLRILGFGKTTGGTSV</sequence>
<keyword evidence="4" id="KW-0997">Cell inner membrane</keyword>
<dbReference type="RefSeq" id="WP_327792826.1">
    <property type="nucleotide sequence ID" value="NZ_JADQAZ010000001.1"/>
</dbReference>
<dbReference type="AlphaFoldDB" id="A0AAP2CN41"/>
<organism evidence="10 11">
    <name type="scientific">Harenicola maris</name>
    <dbReference type="NCBI Taxonomy" id="2841044"/>
    <lineage>
        <taxon>Bacteria</taxon>
        <taxon>Pseudomonadati</taxon>
        <taxon>Pseudomonadota</taxon>
        <taxon>Alphaproteobacteria</taxon>
        <taxon>Rhodobacterales</taxon>
        <taxon>Paracoccaceae</taxon>
        <taxon>Harenicola</taxon>
    </lineage>
</organism>
<evidence type="ECO:0000256" key="6">
    <source>
        <dbReference type="ARBA" id="ARBA00022989"/>
    </source>
</evidence>
<dbReference type="PROSITE" id="PS50928">
    <property type="entry name" value="ABC_TM1"/>
    <property type="match status" value="2"/>
</dbReference>
<evidence type="ECO:0000256" key="1">
    <source>
        <dbReference type="ARBA" id="ARBA00004429"/>
    </source>
</evidence>
<dbReference type="Pfam" id="PF00528">
    <property type="entry name" value="BPD_transp_1"/>
    <property type="match status" value="1"/>
</dbReference>
<accession>A0AAP2CN41</accession>
<reference evidence="10 11" key="1">
    <citation type="journal article" date="2021" name="Arch. Microbiol.">
        <title>Harenicola maris gen. nov., sp. nov. isolated from the Sea of Japan shallow sediments.</title>
        <authorList>
            <person name="Romanenko L.A."/>
            <person name="Kurilenko V.V."/>
            <person name="Chernysheva N.Y."/>
            <person name="Tekutyeva L.A."/>
            <person name="Velansky P.V."/>
            <person name="Svetashev V.I."/>
            <person name="Isaeva M.P."/>
        </authorList>
    </citation>
    <scope>NUCLEOTIDE SEQUENCE [LARGE SCALE GENOMIC DNA]</scope>
    <source>
        <strain evidence="10 11">KMM 3653</strain>
    </source>
</reference>
<feature type="transmembrane region" description="Helical" evidence="8">
    <location>
        <begin position="27"/>
        <end position="52"/>
    </location>
</feature>
<feature type="transmembrane region" description="Helical" evidence="8">
    <location>
        <begin position="167"/>
        <end position="190"/>
    </location>
</feature>
<keyword evidence="3" id="KW-1003">Cell membrane</keyword>
<dbReference type="GO" id="GO:0055085">
    <property type="term" value="P:transmembrane transport"/>
    <property type="evidence" value="ECO:0007669"/>
    <property type="project" value="InterPro"/>
</dbReference>
<evidence type="ECO:0000256" key="3">
    <source>
        <dbReference type="ARBA" id="ARBA00022475"/>
    </source>
</evidence>
<feature type="transmembrane region" description="Helical" evidence="8">
    <location>
        <begin position="325"/>
        <end position="349"/>
    </location>
</feature>
<feature type="transmembrane region" description="Helical" evidence="8">
    <location>
        <begin position="220"/>
        <end position="239"/>
    </location>
</feature>
<evidence type="ECO:0000256" key="5">
    <source>
        <dbReference type="ARBA" id="ARBA00022692"/>
    </source>
</evidence>
<keyword evidence="6 8" id="KW-1133">Transmembrane helix</keyword>
<feature type="transmembrane region" description="Helical" evidence="8">
    <location>
        <begin position="510"/>
        <end position="536"/>
    </location>
</feature>